<evidence type="ECO:0000259" key="1">
    <source>
        <dbReference type="Pfam" id="PF04101"/>
    </source>
</evidence>
<comment type="caution">
    <text evidence="2">The sequence shown here is derived from an EMBL/GenBank/DDBJ whole genome shotgun (WGS) entry which is preliminary data.</text>
</comment>
<gene>
    <name evidence="2" type="ORF">DD666_07035</name>
</gene>
<dbReference type="SUPFAM" id="SSF53756">
    <property type="entry name" value="UDP-Glycosyltransferase/glycogen phosphorylase"/>
    <property type="match status" value="1"/>
</dbReference>
<dbReference type="PANTHER" id="PTHR43025:SF3">
    <property type="entry name" value="MONOGALACTOSYLDIACYLGLYCEROL SYNTHASE 1, CHLOROPLASTIC"/>
    <property type="match status" value="1"/>
</dbReference>
<dbReference type="Gene3D" id="3.40.50.2000">
    <property type="entry name" value="Glycogen Phosphorylase B"/>
    <property type="match status" value="1"/>
</dbReference>
<dbReference type="EMBL" id="DOEK01000016">
    <property type="protein sequence ID" value="HBP29153.1"/>
    <property type="molecule type" value="Genomic_DNA"/>
</dbReference>
<name>A0A356LDT1_9BURK</name>
<evidence type="ECO:0000313" key="2">
    <source>
        <dbReference type="EMBL" id="HBP29153.1"/>
    </source>
</evidence>
<sequence length="388" mass="43687">MNKNIDLIYFNAGGGHRASARALEAVLKNSHPHWNVRLVNLFEVLDSRQVYKRVTGVAPEEFYNRQLAKGWTMAMTPELRILQAFIRLTHQVMLKRLQEHWIETEPDMVVSLVPNFNRAMYESLVSSLPGVPYVTILTDLADNAPHFWIENNQQQHFICGTDKAVEQARAAGHPNSHIHASSGMLLHPDFYKKPEMDRREQLIAAGFDPDKPVGLAMFGGHGSKIMIKIAKQLSDVQMIYICGHNAALAKKISKMQTHAHKLVEGFTTQMPVFMEMADFFIGKPGPGSISEAIRKDMPVIIVCNKWTMIQERYNGEWVTKNGLGIVLPSFAKTNAAVHHLLENLDSYRERVKAQDNQAVFEVPHILARILAQTEIAEQAPLPSASNIN</sequence>
<dbReference type="AlphaFoldDB" id="A0A356LDT1"/>
<feature type="domain" description="Glycosyl transferase family 28 C-terminal" evidence="1">
    <location>
        <begin position="231"/>
        <end position="363"/>
    </location>
</feature>
<dbReference type="GO" id="GO:0016758">
    <property type="term" value="F:hexosyltransferase activity"/>
    <property type="evidence" value="ECO:0007669"/>
    <property type="project" value="InterPro"/>
</dbReference>
<organism evidence="2 3">
    <name type="scientific">Advenella kashmirensis</name>
    <dbReference type="NCBI Taxonomy" id="310575"/>
    <lineage>
        <taxon>Bacteria</taxon>
        <taxon>Pseudomonadati</taxon>
        <taxon>Pseudomonadota</taxon>
        <taxon>Betaproteobacteria</taxon>
        <taxon>Burkholderiales</taxon>
        <taxon>Alcaligenaceae</taxon>
    </lineage>
</organism>
<reference evidence="2 3" key="1">
    <citation type="journal article" date="2018" name="Nat. Biotechnol.">
        <title>A standardized bacterial taxonomy based on genome phylogeny substantially revises the tree of life.</title>
        <authorList>
            <person name="Parks D.H."/>
            <person name="Chuvochina M."/>
            <person name="Waite D.W."/>
            <person name="Rinke C."/>
            <person name="Skarshewski A."/>
            <person name="Chaumeil P.A."/>
            <person name="Hugenholtz P."/>
        </authorList>
    </citation>
    <scope>NUCLEOTIDE SEQUENCE [LARGE SCALE GENOMIC DNA]</scope>
    <source>
        <strain evidence="2">UBA10707</strain>
    </source>
</reference>
<dbReference type="Proteomes" id="UP000264036">
    <property type="component" value="Unassembled WGS sequence"/>
</dbReference>
<proteinExistence type="predicted"/>
<evidence type="ECO:0000313" key="3">
    <source>
        <dbReference type="Proteomes" id="UP000264036"/>
    </source>
</evidence>
<accession>A0A356LDT1</accession>
<dbReference type="InterPro" id="IPR050519">
    <property type="entry name" value="Glycosyltransf_28_UgtP"/>
</dbReference>
<dbReference type="InterPro" id="IPR007235">
    <property type="entry name" value="Glyco_trans_28_C"/>
</dbReference>
<dbReference type="PANTHER" id="PTHR43025">
    <property type="entry name" value="MONOGALACTOSYLDIACYLGLYCEROL SYNTHASE"/>
    <property type="match status" value="1"/>
</dbReference>
<protein>
    <submittedName>
        <fullName evidence="2">Galactosyldiacylglycerol synthase</fullName>
    </submittedName>
</protein>
<dbReference type="Pfam" id="PF04101">
    <property type="entry name" value="Glyco_tran_28_C"/>
    <property type="match status" value="1"/>
</dbReference>